<dbReference type="PANTHER" id="PTHR35897">
    <property type="entry name" value="METHYLTRANSFERASE AUSD"/>
    <property type="match status" value="1"/>
</dbReference>
<keyword evidence="3" id="KW-0949">S-adenosyl-L-methionine</keyword>
<evidence type="ECO:0000256" key="2">
    <source>
        <dbReference type="ARBA" id="ARBA00022679"/>
    </source>
</evidence>
<dbReference type="PANTHER" id="PTHR35897:SF1">
    <property type="entry name" value="METHYLTRANSFERASE AUSD"/>
    <property type="match status" value="1"/>
</dbReference>
<dbReference type="Pfam" id="PF13649">
    <property type="entry name" value="Methyltransf_25"/>
    <property type="match status" value="1"/>
</dbReference>
<protein>
    <submittedName>
        <fullName evidence="6">Uu.00g132320.m01.CDS01</fullName>
    </submittedName>
</protein>
<gene>
    <name evidence="6" type="ORF">KHLLAP_LOCUS6306</name>
</gene>
<keyword evidence="7" id="KW-1185">Reference proteome</keyword>
<comment type="similarity">
    <text evidence="4">Belongs to the class I-like SAM-binding methyltransferase superfamily.</text>
</comment>
<dbReference type="InterPro" id="IPR041698">
    <property type="entry name" value="Methyltransf_25"/>
</dbReference>
<dbReference type="AlphaFoldDB" id="A0AAI8VJ32"/>
<comment type="caution">
    <text evidence="6">The sequence shown here is derived from an EMBL/GenBank/DDBJ whole genome shotgun (WGS) entry which is preliminary data.</text>
</comment>
<evidence type="ECO:0000259" key="5">
    <source>
        <dbReference type="Pfam" id="PF13649"/>
    </source>
</evidence>
<evidence type="ECO:0000313" key="7">
    <source>
        <dbReference type="Proteomes" id="UP001295740"/>
    </source>
</evidence>
<proteinExistence type="inferred from homology"/>
<evidence type="ECO:0000256" key="4">
    <source>
        <dbReference type="ARBA" id="ARBA00038314"/>
    </source>
</evidence>
<dbReference type="Gene3D" id="3.40.50.150">
    <property type="entry name" value="Vaccinia Virus protein VP39"/>
    <property type="match status" value="1"/>
</dbReference>
<feature type="domain" description="Methyltransferase" evidence="5">
    <location>
        <begin position="121"/>
        <end position="223"/>
    </location>
</feature>
<dbReference type="Proteomes" id="UP001295740">
    <property type="component" value="Unassembled WGS sequence"/>
</dbReference>
<reference evidence="6" key="1">
    <citation type="submission" date="2023-10" db="EMBL/GenBank/DDBJ databases">
        <authorList>
            <person name="Hackl T."/>
        </authorList>
    </citation>
    <scope>NUCLEOTIDE SEQUENCE</scope>
</reference>
<evidence type="ECO:0000256" key="1">
    <source>
        <dbReference type="ARBA" id="ARBA00005179"/>
    </source>
</evidence>
<dbReference type="InterPro" id="IPR029063">
    <property type="entry name" value="SAM-dependent_MTases_sf"/>
</dbReference>
<dbReference type="SUPFAM" id="SSF53335">
    <property type="entry name" value="S-adenosyl-L-methionine-dependent methyltransferases"/>
    <property type="match status" value="1"/>
</dbReference>
<organism evidence="6 7">
    <name type="scientific">Anthostomella pinea</name>
    <dbReference type="NCBI Taxonomy" id="933095"/>
    <lineage>
        <taxon>Eukaryota</taxon>
        <taxon>Fungi</taxon>
        <taxon>Dikarya</taxon>
        <taxon>Ascomycota</taxon>
        <taxon>Pezizomycotina</taxon>
        <taxon>Sordariomycetes</taxon>
        <taxon>Xylariomycetidae</taxon>
        <taxon>Xylariales</taxon>
        <taxon>Xylariaceae</taxon>
        <taxon>Anthostomella</taxon>
    </lineage>
</organism>
<dbReference type="EMBL" id="CAUWAG010000007">
    <property type="protein sequence ID" value="CAJ2505838.1"/>
    <property type="molecule type" value="Genomic_DNA"/>
</dbReference>
<accession>A0AAI8VJ32</accession>
<dbReference type="GO" id="GO:0016740">
    <property type="term" value="F:transferase activity"/>
    <property type="evidence" value="ECO:0007669"/>
    <property type="project" value="UniProtKB-KW"/>
</dbReference>
<sequence>MRSSTVLSALRFPGHGQGLGRCSMAAQDTKASHDAVLRGKIYIDALPADVAPIRRLLEKYSGIRAKDVDEHIHYMRDRLWEIYPYVCIGHFRFLSLQFTYDPRYQMALRRLLLPRSRATFLDLACCVGQVLRQLAYDGVDANRLYGTDLEPRFLDAGYDLFKDRAKFKATFVAGDMVKPGEGDARLQVLDGKMSIIHATSFFHLFTWDDQVQAATRMIRFLDPHDPDATIFGRHVGTTKPGDRQGPRDNARYLHNAETWQKLWDEVGKLTGTAWRTEFEPIEKVGGHSTSSLDDTLRRMSFGVYRA</sequence>
<evidence type="ECO:0000313" key="6">
    <source>
        <dbReference type="EMBL" id="CAJ2505838.1"/>
    </source>
</evidence>
<comment type="pathway">
    <text evidence="1">Secondary metabolite biosynthesis.</text>
</comment>
<evidence type="ECO:0000256" key="3">
    <source>
        <dbReference type="ARBA" id="ARBA00022691"/>
    </source>
</evidence>
<dbReference type="InterPro" id="IPR051654">
    <property type="entry name" value="Meroterpenoid_MTases"/>
</dbReference>
<keyword evidence="2" id="KW-0808">Transferase</keyword>
<name>A0AAI8VJ32_9PEZI</name>